<gene>
    <name evidence="1" type="ORF">H0H26_11365</name>
</gene>
<dbReference type="InterPro" id="IPR054052">
    <property type="entry name" value="Y16Q-like"/>
</dbReference>
<dbReference type="RefSeq" id="WP_203095728.1">
    <property type="nucleotide sequence ID" value="NZ_CP059075.1"/>
</dbReference>
<accession>A0A7U2NE78</accession>
<organism evidence="1 2">
    <name type="scientific">Flavobacterium psychrophilum</name>
    <dbReference type="NCBI Taxonomy" id="96345"/>
    <lineage>
        <taxon>Bacteria</taxon>
        <taxon>Pseudomonadati</taxon>
        <taxon>Bacteroidota</taxon>
        <taxon>Flavobacteriia</taxon>
        <taxon>Flavobacteriales</taxon>
        <taxon>Flavobacteriaceae</taxon>
        <taxon>Flavobacterium</taxon>
    </lineage>
</organism>
<reference evidence="1 2" key="1">
    <citation type="submission" date="2020-07" db="EMBL/GenBank/DDBJ databases">
        <title>Genomic characterization of Flavobacterium psychrophilum strains.</title>
        <authorList>
            <person name="Castillo D."/>
            <person name="Jorgensen J."/>
            <person name="Middelboe M."/>
        </authorList>
    </citation>
    <scope>NUCLEOTIDE SEQUENCE [LARGE SCALE GENOMIC DNA]</scope>
    <source>
        <strain evidence="1 2">FPS-R7</strain>
    </source>
</reference>
<sequence>MENSFYDRLLIEAQELATKTNALNDFMRTQPFVDLDRQNKDLLYAQSRLMNEYLQVLDQRLELLGDKFSFKK</sequence>
<protein>
    <submittedName>
        <fullName evidence="1">Uncharacterized protein</fullName>
    </submittedName>
</protein>
<evidence type="ECO:0000313" key="1">
    <source>
        <dbReference type="EMBL" id="QRE03472.1"/>
    </source>
</evidence>
<proteinExistence type="predicted"/>
<name>A0A7U2NE78_FLAPS</name>
<dbReference type="Pfam" id="PF21825">
    <property type="entry name" value="crAss001_48"/>
    <property type="match status" value="1"/>
</dbReference>
<dbReference type="Proteomes" id="UP000596329">
    <property type="component" value="Chromosome"/>
</dbReference>
<dbReference type="EMBL" id="CP059075">
    <property type="protein sequence ID" value="QRE03472.1"/>
    <property type="molecule type" value="Genomic_DNA"/>
</dbReference>
<evidence type="ECO:0000313" key="2">
    <source>
        <dbReference type="Proteomes" id="UP000596329"/>
    </source>
</evidence>
<dbReference type="AlphaFoldDB" id="A0A7U2NE78"/>